<dbReference type="InterPro" id="IPR027417">
    <property type="entry name" value="P-loop_NTPase"/>
</dbReference>
<dbReference type="STRING" id="55802.TBCH5v1_0666"/>
<dbReference type="GeneID" id="26135944"/>
<proteinExistence type="predicted"/>
<dbReference type="Proteomes" id="UP000066042">
    <property type="component" value="Chromosome"/>
</dbReference>
<sequence>MKFLKTYIDELDSIFGGGLIRGAVLSIIYDTYSFGWIIGFRILKNFIEKHGCVGVIHNYLLPVTKIVSRAYFADSKMDKSWIVIDIFGSKFGVQSNLPYVYVISNPTPETLNPKIEKIYKEIIIPKAQNGRILKLIYTVEGMVTLFGADVTIKILNSELALFARKYSNDLNIITIFLLNRDAVPKHLTAWLSSISDNLIVFKSNINEEEIKETMLVLKSPSPDFEPVSYEYKVKINEIDVHKPKIEIGTTKSEQSSQQARQP</sequence>
<reference evidence="1 2" key="1">
    <citation type="journal article" date="2016" name="Genome Announc.">
        <title>Complete genome sequence of the hyperthermophilic and piezophilic archaeon Thermococcus barophilus Ch5, capable of growth at the expense of hydrogenogenesis from carbon monoxide and formate.</title>
        <authorList>
            <person name="Oger P."/>
            <person name="Sokolova T.G."/>
            <person name="Kozhevnikova D.A."/>
            <person name="Taranov E.A."/>
            <person name="Vannier P."/>
            <person name="Lee H.S."/>
            <person name="Kwon K.K."/>
            <person name="Kang S.G."/>
            <person name="Lee J.H."/>
            <person name="Bonch-Osmolovskaya E.A."/>
            <person name="Lebedinsky A.V."/>
        </authorList>
    </citation>
    <scope>NUCLEOTIDE SEQUENCE [LARGE SCALE GENOMIC DNA]</scope>
    <source>
        <strain evidence="2">Ch5</strain>
    </source>
</reference>
<evidence type="ECO:0000313" key="2">
    <source>
        <dbReference type="Proteomes" id="UP000066042"/>
    </source>
</evidence>
<protein>
    <recommendedName>
        <fullName evidence="3">KaiC-like domain-containing protein</fullName>
    </recommendedName>
</protein>
<dbReference type="Gene3D" id="3.40.50.300">
    <property type="entry name" value="P-loop containing nucleotide triphosphate hydrolases"/>
    <property type="match status" value="1"/>
</dbReference>
<dbReference type="AlphaFoldDB" id="A0A0S1XA65"/>
<dbReference type="PATRIC" id="fig|55802.8.peg.659"/>
<dbReference type="EMBL" id="CP013050">
    <property type="protein sequence ID" value="ALM74624.1"/>
    <property type="molecule type" value="Genomic_DNA"/>
</dbReference>
<name>A0A0S1XA65_THEBA</name>
<gene>
    <name evidence="1" type="ORF">TBCH5v1_0666</name>
</gene>
<accession>A0A0S1XA65</accession>
<evidence type="ECO:0000313" key="1">
    <source>
        <dbReference type="EMBL" id="ALM74624.1"/>
    </source>
</evidence>
<organism evidence="1 2">
    <name type="scientific">Thermococcus barophilus</name>
    <dbReference type="NCBI Taxonomy" id="55802"/>
    <lineage>
        <taxon>Archaea</taxon>
        <taxon>Methanobacteriati</taxon>
        <taxon>Methanobacteriota</taxon>
        <taxon>Thermococci</taxon>
        <taxon>Thermococcales</taxon>
        <taxon>Thermococcaceae</taxon>
        <taxon>Thermococcus</taxon>
    </lineage>
</organism>
<dbReference type="RefSeq" id="WP_056933479.1">
    <property type="nucleotide sequence ID" value="NZ_CP013050.1"/>
</dbReference>
<evidence type="ECO:0008006" key="3">
    <source>
        <dbReference type="Google" id="ProtNLM"/>
    </source>
</evidence>